<evidence type="ECO:0000313" key="3">
    <source>
        <dbReference type="Proteomes" id="UP000245926"/>
    </source>
</evidence>
<dbReference type="Proteomes" id="UP000245926">
    <property type="component" value="Chromosome"/>
</dbReference>
<feature type="region of interest" description="Disordered" evidence="1">
    <location>
        <begin position="1"/>
        <end position="192"/>
    </location>
</feature>
<protein>
    <submittedName>
        <fullName evidence="2">Uncharacterized protein</fullName>
    </submittedName>
</protein>
<organism evidence="2 3">
    <name type="scientific">Methylobacterium durans</name>
    <dbReference type="NCBI Taxonomy" id="2202825"/>
    <lineage>
        <taxon>Bacteria</taxon>
        <taxon>Pseudomonadati</taxon>
        <taxon>Pseudomonadota</taxon>
        <taxon>Alphaproteobacteria</taxon>
        <taxon>Hyphomicrobiales</taxon>
        <taxon>Methylobacteriaceae</taxon>
        <taxon>Methylobacterium</taxon>
    </lineage>
</organism>
<keyword evidence="3" id="KW-1185">Reference proteome</keyword>
<gene>
    <name evidence="2" type="ORF">DK389_07790</name>
</gene>
<evidence type="ECO:0000313" key="2">
    <source>
        <dbReference type="EMBL" id="AWN40452.1"/>
    </source>
</evidence>
<reference evidence="3" key="1">
    <citation type="submission" date="2018-05" db="EMBL/GenBank/DDBJ databases">
        <title>Complete Genome Sequence of Methylobacterium sp. 17SD2-17.</title>
        <authorList>
            <person name="Srinivasan S."/>
        </authorList>
    </citation>
    <scope>NUCLEOTIDE SEQUENCE [LARGE SCALE GENOMIC DNA]</scope>
    <source>
        <strain evidence="3">17SD2-17</strain>
    </source>
</reference>
<evidence type="ECO:0000256" key="1">
    <source>
        <dbReference type="SAM" id="MobiDB-lite"/>
    </source>
</evidence>
<sequence length="274" mass="27731">MARRGRPSLLDMKQTGRTAGAGHRGKLPAGPTSAATDHALNKDGPSAPASVAETIKAALHSPTEASAPAPNKLVAGVSPSAIQAQPATSAASVSSKAVDQAAQRPARDESAREPAPSKSTEPSDLEPAHAEPRRAASTRPEQSEAALGRTQTGAGAAPPTRSNQPPTSASSEAAAQGKGAQPASGWRGRAPAQAEAFAGPLNVTRAAVQANVTVWSYLRKESEAAVAHFRALSSAKSPTDALALQAQEMSRTLNAALSLGQDLAGLTTGAKKKQ</sequence>
<feature type="compositionally biased region" description="Polar residues" evidence="1">
    <location>
        <begin position="160"/>
        <end position="173"/>
    </location>
</feature>
<dbReference type="AlphaFoldDB" id="A0A2U8W515"/>
<dbReference type="OrthoDB" id="9832278at2"/>
<proteinExistence type="predicted"/>
<accession>A0A2U8W515</accession>
<dbReference type="KEGG" id="mets:DK389_07790"/>
<name>A0A2U8W515_9HYPH</name>
<dbReference type="EMBL" id="CP029550">
    <property type="protein sequence ID" value="AWN40452.1"/>
    <property type="molecule type" value="Genomic_DNA"/>
</dbReference>
<feature type="compositionally biased region" description="Low complexity" evidence="1">
    <location>
        <begin position="87"/>
        <end position="103"/>
    </location>
</feature>